<evidence type="ECO:0000313" key="1">
    <source>
        <dbReference type="EMBL" id="GAI92793.1"/>
    </source>
</evidence>
<reference evidence="1" key="1">
    <citation type="journal article" date="2014" name="Front. Microbiol.">
        <title>High frequency of phylogenetically diverse reductive dehalogenase-homologous genes in deep subseafloor sedimentary metagenomes.</title>
        <authorList>
            <person name="Kawai M."/>
            <person name="Futagami T."/>
            <person name="Toyoda A."/>
            <person name="Takaki Y."/>
            <person name="Nishi S."/>
            <person name="Hori S."/>
            <person name="Arai W."/>
            <person name="Tsubouchi T."/>
            <person name="Morono Y."/>
            <person name="Uchiyama I."/>
            <person name="Ito T."/>
            <person name="Fujiyama A."/>
            <person name="Inagaki F."/>
            <person name="Takami H."/>
        </authorList>
    </citation>
    <scope>NUCLEOTIDE SEQUENCE</scope>
    <source>
        <strain evidence="1">Expedition CK06-06</strain>
    </source>
</reference>
<dbReference type="EMBL" id="BARW01017909">
    <property type="protein sequence ID" value="GAI92793.1"/>
    <property type="molecule type" value="Genomic_DNA"/>
</dbReference>
<dbReference type="SUPFAM" id="SSF110296">
    <property type="entry name" value="Oligoxyloglucan reducing end-specific cellobiohydrolase"/>
    <property type="match status" value="1"/>
</dbReference>
<dbReference type="Gene3D" id="2.130.10.10">
    <property type="entry name" value="YVTN repeat-like/Quinoprotein amine dehydrogenase"/>
    <property type="match status" value="2"/>
</dbReference>
<evidence type="ECO:0008006" key="2">
    <source>
        <dbReference type="Google" id="ProtNLM"/>
    </source>
</evidence>
<organism evidence="1">
    <name type="scientific">marine sediment metagenome</name>
    <dbReference type="NCBI Taxonomy" id="412755"/>
    <lineage>
        <taxon>unclassified sequences</taxon>
        <taxon>metagenomes</taxon>
        <taxon>ecological metagenomes</taxon>
    </lineage>
</organism>
<proteinExistence type="predicted"/>
<dbReference type="AlphaFoldDB" id="X1SIK2"/>
<sequence>AKLGLAVVLILLLDVLGSITPIIPAVAAPDEVKWSRVNIPAGISSIVDVAISPGYSRDNTLFMLTWGGEHNLWRSLNGGTIWESIYSSTLPDVDIIDKVELSPQYGNGSQVVFIAGSSHGNPAIWKSTDNGQNFDQPRLTQDPISGAAFTIDIRAVVNDSTLFIGSFDGSNGLVYYTTDSGLSYSTGAVAGSQSLNSIALSPDYTQDETILVGNTNGWVYWSSDNGISFEPLPPDADSPPLTGSIAVGFDPQFSSNNTIYAASNTPGNGIYRYIIGKS</sequence>
<name>X1SIK2_9ZZZZ</name>
<accession>X1SIK2</accession>
<comment type="caution">
    <text evidence="1">The sequence shown here is derived from an EMBL/GenBank/DDBJ whole genome shotgun (WGS) entry which is preliminary data.</text>
</comment>
<dbReference type="InterPro" id="IPR015943">
    <property type="entry name" value="WD40/YVTN_repeat-like_dom_sf"/>
</dbReference>
<protein>
    <recommendedName>
        <fullName evidence="2">Sortilin N-terminal domain-containing protein</fullName>
    </recommendedName>
</protein>
<feature type="non-terminal residue" evidence="1">
    <location>
        <position position="1"/>
    </location>
</feature>
<feature type="non-terminal residue" evidence="1">
    <location>
        <position position="278"/>
    </location>
</feature>
<gene>
    <name evidence="1" type="ORF">S12H4_30802</name>
</gene>